<protein>
    <submittedName>
        <fullName evidence="8">Major facilitator superfamily domain-containing protein</fullName>
    </submittedName>
</protein>
<feature type="transmembrane region" description="Helical" evidence="6">
    <location>
        <begin position="43"/>
        <end position="68"/>
    </location>
</feature>
<evidence type="ECO:0000313" key="9">
    <source>
        <dbReference type="Proteomes" id="UP001172101"/>
    </source>
</evidence>
<proteinExistence type="predicted"/>
<keyword evidence="3 6" id="KW-1133">Transmembrane helix</keyword>
<comment type="caution">
    <text evidence="8">The sequence shown here is derived from an EMBL/GenBank/DDBJ whole genome shotgun (WGS) entry which is preliminary data.</text>
</comment>
<feature type="region of interest" description="Disordered" evidence="5">
    <location>
        <begin position="253"/>
        <end position="275"/>
    </location>
</feature>
<feature type="transmembrane region" description="Helical" evidence="6">
    <location>
        <begin position="135"/>
        <end position="158"/>
    </location>
</feature>
<evidence type="ECO:0000259" key="7">
    <source>
        <dbReference type="PROSITE" id="PS50850"/>
    </source>
</evidence>
<dbReference type="InterPro" id="IPR011701">
    <property type="entry name" value="MFS"/>
</dbReference>
<sequence>MPLLASPVSRGQNERAPVAAAEEAATVSVAAPPAYSAFPRNQVILILCLASFAASFSPLSSFIFFPAIDDLAQALDISVGRVNLTITSYMIVAGLAPAILGDLADNIGRRMVYLFMMAVYCIANIGLALQKNWTALFLLRMLQSTGSAATIALGYGVVSDVAPPSKRGAFVSGLVVAPNAATAIGPILGGALTSYAGWRWIFGFLAIWSSICLLLIALLLPETARSVVGNGSEKVSGLRRPLLTCFRSPEQVLYSPEKDDGSGTEPVSLPEDGRGSRRFKFPNPLASLKLLWAKDSALITLIFGIFYMNLSSLQASTSTLFVKIHSISGVGLGLVYLPSGIGSCIGAYCAGSLMDHDYRVVAQKNNFEINKQAGDDLAHFPIEKARFRSIWYVISAAGLSMVGYGWSLQFKVHMAVPLTLHFVIGLSTSVVFNMSGTLLVDIHPKSPSTAQAANSIVRAFLAGGGTACVQPFIDAMGVGLTFTLFGSLGMACMGIAWLECTFGQRWRDKMKASGVER</sequence>
<accession>A0AA40E426</accession>
<evidence type="ECO:0000256" key="2">
    <source>
        <dbReference type="ARBA" id="ARBA00022692"/>
    </source>
</evidence>
<feature type="transmembrane region" description="Helical" evidence="6">
    <location>
        <begin position="418"/>
        <end position="440"/>
    </location>
</feature>
<feature type="transmembrane region" description="Helical" evidence="6">
    <location>
        <begin position="198"/>
        <end position="220"/>
    </location>
</feature>
<dbReference type="PROSITE" id="PS50850">
    <property type="entry name" value="MFS"/>
    <property type="match status" value="1"/>
</dbReference>
<evidence type="ECO:0000313" key="8">
    <source>
        <dbReference type="EMBL" id="KAK0727294.1"/>
    </source>
</evidence>
<evidence type="ECO:0000256" key="3">
    <source>
        <dbReference type="ARBA" id="ARBA00022989"/>
    </source>
</evidence>
<feature type="transmembrane region" description="Helical" evidence="6">
    <location>
        <begin position="112"/>
        <end position="129"/>
    </location>
</feature>
<feature type="transmembrane region" description="Helical" evidence="6">
    <location>
        <begin position="80"/>
        <end position="100"/>
    </location>
</feature>
<comment type="subcellular location">
    <subcellularLocation>
        <location evidence="1">Membrane</location>
        <topology evidence="1">Multi-pass membrane protein</topology>
    </subcellularLocation>
</comment>
<evidence type="ECO:0000256" key="6">
    <source>
        <dbReference type="SAM" id="Phobius"/>
    </source>
</evidence>
<evidence type="ECO:0000256" key="5">
    <source>
        <dbReference type="SAM" id="MobiDB-lite"/>
    </source>
</evidence>
<feature type="transmembrane region" description="Helical" evidence="6">
    <location>
        <begin position="170"/>
        <end position="192"/>
    </location>
</feature>
<reference evidence="8" key="1">
    <citation type="submission" date="2023-06" db="EMBL/GenBank/DDBJ databases">
        <title>Genome-scale phylogeny and comparative genomics of the fungal order Sordariales.</title>
        <authorList>
            <consortium name="Lawrence Berkeley National Laboratory"/>
            <person name="Hensen N."/>
            <person name="Bonometti L."/>
            <person name="Westerberg I."/>
            <person name="Brannstrom I.O."/>
            <person name="Guillou S."/>
            <person name="Cros-Aarteil S."/>
            <person name="Calhoun S."/>
            <person name="Haridas S."/>
            <person name="Kuo A."/>
            <person name="Mondo S."/>
            <person name="Pangilinan J."/>
            <person name="Riley R."/>
            <person name="LaButti K."/>
            <person name="Andreopoulos B."/>
            <person name="Lipzen A."/>
            <person name="Chen C."/>
            <person name="Yanf M."/>
            <person name="Daum C."/>
            <person name="Ng V."/>
            <person name="Clum A."/>
            <person name="Steindorff A."/>
            <person name="Ohm R."/>
            <person name="Martin F."/>
            <person name="Silar P."/>
            <person name="Natvig D."/>
            <person name="Lalanne C."/>
            <person name="Gautier V."/>
            <person name="Ament-velasquez S.L."/>
            <person name="Kruys A."/>
            <person name="Hutchinson M.I."/>
            <person name="Powell A.J."/>
            <person name="Barry K."/>
            <person name="Miller A.N."/>
            <person name="Grigoriev I.V."/>
            <person name="Debuchy R."/>
            <person name="Gladieux P."/>
            <person name="Thoren M.H."/>
            <person name="Johannesson H."/>
        </authorList>
    </citation>
    <scope>NUCLEOTIDE SEQUENCE</scope>
    <source>
        <strain evidence="8">SMH2392-1A</strain>
    </source>
</reference>
<dbReference type="InterPro" id="IPR020846">
    <property type="entry name" value="MFS_dom"/>
</dbReference>
<keyword evidence="9" id="KW-1185">Reference proteome</keyword>
<dbReference type="Proteomes" id="UP001172101">
    <property type="component" value="Unassembled WGS sequence"/>
</dbReference>
<dbReference type="SUPFAM" id="SSF103473">
    <property type="entry name" value="MFS general substrate transporter"/>
    <property type="match status" value="1"/>
</dbReference>
<gene>
    <name evidence="8" type="ORF">B0T26DRAFT_639815</name>
</gene>
<dbReference type="Gene3D" id="1.20.1250.20">
    <property type="entry name" value="MFS general substrate transporter like domains"/>
    <property type="match status" value="1"/>
</dbReference>
<feature type="transmembrane region" description="Helical" evidence="6">
    <location>
        <begin position="330"/>
        <end position="350"/>
    </location>
</feature>
<evidence type="ECO:0000256" key="4">
    <source>
        <dbReference type="ARBA" id="ARBA00023136"/>
    </source>
</evidence>
<feature type="domain" description="Major facilitator superfamily (MFS) profile" evidence="7">
    <location>
        <begin position="43"/>
        <end position="504"/>
    </location>
</feature>
<dbReference type="EMBL" id="JAUIRO010000002">
    <property type="protein sequence ID" value="KAK0727294.1"/>
    <property type="molecule type" value="Genomic_DNA"/>
</dbReference>
<feature type="transmembrane region" description="Helical" evidence="6">
    <location>
        <begin position="479"/>
        <end position="500"/>
    </location>
</feature>
<dbReference type="PANTHER" id="PTHR23502">
    <property type="entry name" value="MAJOR FACILITATOR SUPERFAMILY"/>
    <property type="match status" value="1"/>
</dbReference>
<feature type="transmembrane region" description="Helical" evidence="6">
    <location>
        <begin position="389"/>
        <end position="406"/>
    </location>
</feature>
<keyword evidence="4 6" id="KW-0472">Membrane</keyword>
<dbReference type="GO" id="GO:0022857">
    <property type="term" value="F:transmembrane transporter activity"/>
    <property type="evidence" value="ECO:0007669"/>
    <property type="project" value="InterPro"/>
</dbReference>
<dbReference type="RefSeq" id="XP_060300149.1">
    <property type="nucleotide sequence ID" value="XM_060437169.1"/>
</dbReference>
<dbReference type="InterPro" id="IPR036259">
    <property type="entry name" value="MFS_trans_sf"/>
</dbReference>
<dbReference type="PANTHER" id="PTHR23502:SF151">
    <property type="entry name" value="MAJOR FACILITATOR SUPERFAMILY (MFS) PROFILE DOMAIN-CONTAINING PROTEIN"/>
    <property type="match status" value="1"/>
</dbReference>
<keyword evidence="2 6" id="KW-0812">Transmembrane</keyword>
<evidence type="ECO:0000256" key="1">
    <source>
        <dbReference type="ARBA" id="ARBA00004141"/>
    </source>
</evidence>
<dbReference type="GeneID" id="85320439"/>
<dbReference type="AlphaFoldDB" id="A0AA40E426"/>
<organism evidence="8 9">
    <name type="scientific">Lasiosphaeria miniovina</name>
    <dbReference type="NCBI Taxonomy" id="1954250"/>
    <lineage>
        <taxon>Eukaryota</taxon>
        <taxon>Fungi</taxon>
        <taxon>Dikarya</taxon>
        <taxon>Ascomycota</taxon>
        <taxon>Pezizomycotina</taxon>
        <taxon>Sordariomycetes</taxon>
        <taxon>Sordariomycetidae</taxon>
        <taxon>Sordariales</taxon>
        <taxon>Lasiosphaeriaceae</taxon>
        <taxon>Lasiosphaeria</taxon>
    </lineage>
</organism>
<dbReference type="GO" id="GO:0005886">
    <property type="term" value="C:plasma membrane"/>
    <property type="evidence" value="ECO:0007669"/>
    <property type="project" value="TreeGrafter"/>
</dbReference>
<feature type="transmembrane region" description="Helical" evidence="6">
    <location>
        <begin position="290"/>
        <end position="310"/>
    </location>
</feature>
<name>A0AA40E426_9PEZI</name>
<dbReference type="Pfam" id="PF07690">
    <property type="entry name" value="MFS_1"/>
    <property type="match status" value="1"/>
</dbReference>